<dbReference type="AlphaFoldDB" id="A0A2Y9BZN8"/>
<dbReference type="InterPro" id="IPR002821">
    <property type="entry name" value="Hydantoinase_A"/>
</dbReference>
<protein>
    <submittedName>
        <fullName evidence="5">N-methylhydantoinase A</fullName>
    </submittedName>
</protein>
<dbReference type="EMBL" id="UETC01000003">
    <property type="protein sequence ID" value="SSA44702.1"/>
    <property type="molecule type" value="Genomic_DNA"/>
</dbReference>
<dbReference type="Gene3D" id="3.30.420.40">
    <property type="match status" value="1"/>
</dbReference>
<dbReference type="InterPro" id="IPR043129">
    <property type="entry name" value="ATPase_NBD"/>
</dbReference>
<dbReference type="Proteomes" id="UP000245839">
    <property type="component" value="Unassembled WGS sequence"/>
</dbReference>
<dbReference type="PANTHER" id="PTHR11365:SF23">
    <property type="entry name" value="HYPOTHETICAL 5-OXOPROLINASE (EUROFUNG)-RELATED"/>
    <property type="match status" value="1"/>
</dbReference>
<dbReference type="Proteomes" id="UP000251571">
    <property type="component" value="Unassembled WGS sequence"/>
</dbReference>
<dbReference type="Pfam" id="PF19278">
    <property type="entry name" value="Hydant_A_C"/>
    <property type="match status" value="1"/>
</dbReference>
<dbReference type="GO" id="GO:0006749">
    <property type="term" value="P:glutathione metabolic process"/>
    <property type="evidence" value="ECO:0007669"/>
    <property type="project" value="TreeGrafter"/>
</dbReference>
<evidence type="ECO:0000313" key="7">
    <source>
        <dbReference type="Proteomes" id="UP000251571"/>
    </source>
</evidence>
<dbReference type="Pfam" id="PF05378">
    <property type="entry name" value="Hydant_A_N"/>
    <property type="match status" value="1"/>
</dbReference>
<reference evidence="4 6" key="2">
    <citation type="submission" date="2018-03" db="EMBL/GenBank/DDBJ databases">
        <title>Genomic Encyclopedia of Archaeal and Bacterial Type Strains, Phase II (KMG-II): from individual species to whole genera.</title>
        <authorList>
            <person name="Goeker M."/>
        </authorList>
    </citation>
    <scope>NUCLEOTIDE SEQUENCE [LARGE SCALE GENOMIC DNA]</scope>
    <source>
        <strain evidence="4 6">DSM 25227</strain>
    </source>
</reference>
<dbReference type="GO" id="GO:0017168">
    <property type="term" value="F:5-oxoprolinase (ATP-hydrolyzing) activity"/>
    <property type="evidence" value="ECO:0007669"/>
    <property type="project" value="TreeGrafter"/>
</dbReference>
<name>A0A2Y9BZN8_9RHOB</name>
<accession>A0A2Y9BZN8</accession>
<keyword evidence="6" id="KW-1185">Reference proteome</keyword>
<evidence type="ECO:0000313" key="6">
    <source>
        <dbReference type="Proteomes" id="UP000245839"/>
    </source>
</evidence>
<dbReference type="InterPro" id="IPR045079">
    <property type="entry name" value="Oxoprolinase-like"/>
</dbReference>
<evidence type="ECO:0000259" key="3">
    <source>
        <dbReference type="Pfam" id="PF19278"/>
    </source>
</evidence>
<evidence type="ECO:0000259" key="2">
    <source>
        <dbReference type="Pfam" id="PF05378"/>
    </source>
</evidence>
<feature type="domain" description="Acetophenone carboxylase-like C-terminal" evidence="3">
    <location>
        <begin position="526"/>
        <end position="691"/>
    </location>
</feature>
<dbReference type="InterPro" id="IPR049517">
    <property type="entry name" value="ACX-like_C"/>
</dbReference>
<dbReference type="RefSeq" id="WP_109564163.1">
    <property type="nucleotide sequence ID" value="NZ_QGDJ01000003.1"/>
</dbReference>
<evidence type="ECO:0000313" key="4">
    <source>
        <dbReference type="EMBL" id="PWJ20606.1"/>
    </source>
</evidence>
<dbReference type="InterPro" id="IPR008040">
    <property type="entry name" value="Hydant_A_N"/>
</dbReference>
<dbReference type="GO" id="GO:0005829">
    <property type="term" value="C:cytosol"/>
    <property type="evidence" value="ECO:0007669"/>
    <property type="project" value="TreeGrafter"/>
</dbReference>
<sequence>MNIQNPDAPIAASYRIGVDIGGTFTDVVMLDPATGKLLNEKVLTTPDDPSQGVLNGVTRILSTGAAQASSVQTVIHGTTLVANALIERKGVKTALVTTKGFRDVLEIGRELRYSIYDLFIDTPTPLVPRSLRFEIDERMTSDGTVLRAPDPTAVSALADDLRAAGVEAVAVVFLHAFRNDENERAVKAQLAEALPGVTICTSFEVMPQIGEYERTSTAVANAFVQPIFGNYIARLVAEMARLELPEDLFLMLADGGTVHHDTAVRYPIRLVQSGPAGGAQAAAVFGRLAGEPDILCFDMGGTTAKACLIQDGEALKTDNFEVARVFRFAKGSGLPLQVPVIDMIEIGAGGGSIAQVDKLGLIRVGPESASSKPGPACYGLGGARPTVTDADLVLGYLDAASFLGGDMALSKEAAEDAIRRELAEPLGLSVVDAAWGIYETVNESMAQAATIHALESGRKVQDFTLLAIGGAGPVHASNLARRMGVRRVICPLGAGVASAFGFLASPTSFEFVRAAIEPVAALDLERIDAMIGELEEEGRRLVTAAGVAPEDATTSVGALMRYVGQGYEVEVSVPRSVVVARDTGEIARLFEARYAQLFGRTEAMDIEVISWRVLVSGPKPVLEPTAALSEGPALKGHRAVYFSEAGGFVDTPVYDRYRVKAGARIDGPALFEERESTIIVPPHAVAVPDVHGNLVIDLSD</sequence>
<proteinExistence type="predicted"/>
<dbReference type="PANTHER" id="PTHR11365">
    <property type="entry name" value="5-OXOPROLINASE RELATED"/>
    <property type="match status" value="1"/>
</dbReference>
<evidence type="ECO:0000259" key="1">
    <source>
        <dbReference type="Pfam" id="PF01968"/>
    </source>
</evidence>
<reference evidence="5 7" key="1">
    <citation type="submission" date="2016-10" db="EMBL/GenBank/DDBJ databases">
        <authorList>
            <person name="Cai Z."/>
        </authorList>
    </citation>
    <scope>NUCLEOTIDE SEQUENCE [LARGE SCALE GENOMIC DNA]</scope>
    <source>
        <strain evidence="5 7">DSM 25227</strain>
    </source>
</reference>
<dbReference type="EMBL" id="QGDJ01000003">
    <property type="protein sequence ID" value="PWJ20606.1"/>
    <property type="molecule type" value="Genomic_DNA"/>
</dbReference>
<organism evidence="5 7">
    <name type="scientific">Jannaschia seohaensis</name>
    <dbReference type="NCBI Taxonomy" id="475081"/>
    <lineage>
        <taxon>Bacteria</taxon>
        <taxon>Pseudomonadati</taxon>
        <taxon>Pseudomonadota</taxon>
        <taxon>Alphaproteobacteria</taxon>
        <taxon>Rhodobacterales</taxon>
        <taxon>Roseobacteraceae</taxon>
        <taxon>Jannaschia</taxon>
    </lineage>
</organism>
<dbReference type="SUPFAM" id="SSF53067">
    <property type="entry name" value="Actin-like ATPase domain"/>
    <property type="match status" value="1"/>
</dbReference>
<feature type="domain" description="Hydantoinase A/oxoprolinase" evidence="1">
    <location>
        <begin position="214"/>
        <end position="505"/>
    </location>
</feature>
<dbReference type="OrthoDB" id="9759608at2"/>
<dbReference type="Pfam" id="PF01968">
    <property type="entry name" value="Hydantoinase_A"/>
    <property type="match status" value="1"/>
</dbReference>
<gene>
    <name evidence="4" type="ORF">BCF38_103425</name>
    <name evidence="5" type="ORF">SAMN05421539_103425</name>
</gene>
<feature type="domain" description="Hydantoinase/oxoprolinase N-terminal" evidence="2">
    <location>
        <begin position="15"/>
        <end position="192"/>
    </location>
</feature>
<evidence type="ECO:0000313" key="5">
    <source>
        <dbReference type="EMBL" id="SSA44702.1"/>
    </source>
</evidence>